<name>A0A0A9H2E8_ARUDO</name>
<organism evidence="1">
    <name type="scientific">Arundo donax</name>
    <name type="common">Giant reed</name>
    <name type="synonym">Donax arundinaceus</name>
    <dbReference type="NCBI Taxonomy" id="35708"/>
    <lineage>
        <taxon>Eukaryota</taxon>
        <taxon>Viridiplantae</taxon>
        <taxon>Streptophyta</taxon>
        <taxon>Embryophyta</taxon>
        <taxon>Tracheophyta</taxon>
        <taxon>Spermatophyta</taxon>
        <taxon>Magnoliopsida</taxon>
        <taxon>Liliopsida</taxon>
        <taxon>Poales</taxon>
        <taxon>Poaceae</taxon>
        <taxon>PACMAD clade</taxon>
        <taxon>Arundinoideae</taxon>
        <taxon>Arundineae</taxon>
        <taxon>Arundo</taxon>
    </lineage>
</organism>
<reference evidence="1" key="2">
    <citation type="journal article" date="2015" name="Data Brief">
        <title>Shoot transcriptome of the giant reed, Arundo donax.</title>
        <authorList>
            <person name="Barrero R.A."/>
            <person name="Guerrero F.D."/>
            <person name="Moolhuijzen P."/>
            <person name="Goolsby J.A."/>
            <person name="Tidwell J."/>
            <person name="Bellgard S.E."/>
            <person name="Bellgard M.I."/>
        </authorList>
    </citation>
    <scope>NUCLEOTIDE SEQUENCE</scope>
    <source>
        <tissue evidence="1">Shoot tissue taken approximately 20 cm above the soil surface</tissue>
    </source>
</reference>
<reference evidence="1" key="1">
    <citation type="submission" date="2014-09" db="EMBL/GenBank/DDBJ databases">
        <authorList>
            <person name="Magalhaes I.L.F."/>
            <person name="Oliveira U."/>
            <person name="Santos F.R."/>
            <person name="Vidigal T.H.D.A."/>
            <person name="Brescovit A.D."/>
            <person name="Santos A.J."/>
        </authorList>
    </citation>
    <scope>NUCLEOTIDE SEQUENCE</scope>
    <source>
        <tissue evidence="1">Shoot tissue taken approximately 20 cm above the soil surface</tissue>
    </source>
</reference>
<evidence type="ECO:0000313" key="1">
    <source>
        <dbReference type="EMBL" id="JAE29006.1"/>
    </source>
</evidence>
<accession>A0A0A9H2E8</accession>
<protein>
    <submittedName>
        <fullName evidence="1">Uncharacterized protein</fullName>
    </submittedName>
</protein>
<dbReference type="AlphaFoldDB" id="A0A0A9H2E8"/>
<proteinExistence type="predicted"/>
<dbReference type="EMBL" id="GBRH01168890">
    <property type="protein sequence ID" value="JAE29006.1"/>
    <property type="molecule type" value="Transcribed_RNA"/>
</dbReference>
<sequence>MNSDSDILDVYVIFHFLWNWKEKKGKKLAHIKLLVAGIQDAVSSTSKFTGHIAFKI</sequence>